<dbReference type="STRING" id="97972.A0A2V1DS79"/>
<feature type="region of interest" description="Disordered" evidence="1">
    <location>
        <begin position="1"/>
        <end position="20"/>
    </location>
</feature>
<evidence type="ECO:0008006" key="4">
    <source>
        <dbReference type="Google" id="ProtNLM"/>
    </source>
</evidence>
<evidence type="ECO:0000313" key="2">
    <source>
        <dbReference type="EMBL" id="PVI01113.1"/>
    </source>
</evidence>
<proteinExistence type="predicted"/>
<name>A0A2V1DS79_9PLEO</name>
<keyword evidence="3" id="KW-1185">Reference proteome</keyword>
<reference evidence="2 3" key="1">
    <citation type="journal article" date="2018" name="Sci. Rep.">
        <title>Comparative genomics provides insights into the lifestyle and reveals functional heterogeneity of dark septate endophytic fungi.</title>
        <authorList>
            <person name="Knapp D.G."/>
            <person name="Nemeth J.B."/>
            <person name="Barry K."/>
            <person name="Hainaut M."/>
            <person name="Henrissat B."/>
            <person name="Johnson J."/>
            <person name="Kuo A."/>
            <person name="Lim J.H.P."/>
            <person name="Lipzen A."/>
            <person name="Nolan M."/>
            <person name="Ohm R.A."/>
            <person name="Tamas L."/>
            <person name="Grigoriev I.V."/>
            <person name="Spatafora J.W."/>
            <person name="Nagy L.G."/>
            <person name="Kovacs G.M."/>
        </authorList>
    </citation>
    <scope>NUCLEOTIDE SEQUENCE [LARGE SCALE GENOMIC DNA]</scope>
    <source>
        <strain evidence="2 3">DSE2036</strain>
    </source>
</reference>
<accession>A0A2V1DS79</accession>
<dbReference type="OrthoDB" id="432234at2759"/>
<feature type="region of interest" description="Disordered" evidence="1">
    <location>
        <begin position="374"/>
        <end position="393"/>
    </location>
</feature>
<gene>
    <name evidence="2" type="ORF">DM02DRAFT_654769</name>
</gene>
<feature type="compositionally biased region" description="Polar residues" evidence="1">
    <location>
        <begin position="375"/>
        <end position="393"/>
    </location>
</feature>
<protein>
    <recommendedName>
        <fullName evidence="4">DNA helicase</fullName>
    </recommendedName>
</protein>
<dbReference type="InterPro" id="IPR027417">
    <property type="entry name" value="P-loop_NTPase"/>
</dbReference>
<dbReference type="Gene3D" id="3.40.50.300">
    <property type="entry name" value="P-loop containing nucleotide triphosphate hydrolases"/>
    <property type="match status" value="1"/>
</dbReference>
<dbReference type="AlphaFoldDB" id="A0A2V1DS79"/>
<organism evidence="2 3">
    <name type="scientific">Periconia macrospinosa</name>
    <dbReference type="NCBI Taxonomy" id="97972"/>
    <lineage>
        <taxon>Eukaryota</taxon>
        <taxon>Fungi</taxon>
        <taxon>Dikarya</taxon>
        <taxon>Ascomycota</taxon>
        <taxon>Pezizomycotina</taxon>
        <taxon>Dothideomycetes</taxon>
        <taxon>Pleosporomycetidae</taxon>
        <taxon>Pleosporales</taxon>
        <taxon>Massarineae</taxon>
        <taxon>Periconiaceae</taxon>
        <taxon>Periconia</taxon>
    </lineage>
</organism>
<evidence type="ECO:0000256" key="1">
    <source>
        <dbReference type="SAM" id="MobiDB-lite"/>
    </source>
</evidence>
<evidence type="ECO:0000313" key="3">
    <source>
        <dbReference type="Proteomes" id="UP000244855"/>
    </source>
</evidence>
<sequence>MVMTAATIKKTPEQAERASTLTDKERIALEKGMRKSSLRVFDRMSRDREVCGVQVAIYNRLHTILDGRSYIESTYTICDADSRQFSSVRMMLIGKRLAKNRTTSEKDFHTDQPERREKARVVASVGRTVALVGQLTSTSRTGCQEVIQTLATQSDLTEVLSALFDGSVCRPFSTMLRVYAVMDADLTVTNRHTGLQACAMAWSRVRGTLPEHIQESARHVELLRKSKGDVDVDMAERKAPASAMQVAFNPDLDGNGTLDEPVCDNGSIDDDTLRVSIHTTMKRWVREASTASAGIRPLRQPWEASPSLSVENFTPTLIDSTSDIRQDRSDGFLKLWSDLRKGAKASNCLTENGDDDYGLNAGDEYAALEPVLTSAEPTTGPANPSARVGQNPSPLHTSDLISEALPLTTKQKRAVSMLFYNVLRLPGKQAVESDDRFILHVGGQGGTGRSRIIDAVRLGVKLLKRERELAAIGPTGNAARNVQGSTIRTGLNVAVWGRPNRGASSRVRSLRTEKIMLITDEVSMVGSKPMDSMGRQCKVVKGLGSNSTAVFGGLPIGGFHQFPPVRAKALWQKQESNDEQRRRHHDTGYRQLLQRARIAAIAQPDVDVLSTRVIAELESRTDRINTCIVRTNEFRHIINRLQNGKIFASSRGTRDLDADELLEVQDLMYTKNMPTAVLSNNSTPLGIVAHAVHSSSEMCTIPATGSYDQRHLPGDGFSGSSDLLLIWIFRNMSVTRHGTGVSSLPVADYEAQGGTWDAATLGLHRQNVSSKDRSSYNRYGSVHDQLARVRSAQDLSLVQRVTLADLNAKRDRLLLLEDQRLAELARSTEIAWEQMESTMDLDRLVET</sequence>
<dbReference type="EMBL" id="KZ805362">
    <property type="protein sequence ID" value="PVI01113.1"/>
    <property type="molecule type" value="Genomic_DNA"/>
</dbReference>
<dbReference type="Pfam" id="PF13604">
    <property type="entry name" value="AAA_30"/>
    <property type="match status" value="1"/>
</dbReference>
<dbReference type="Proteomes" id="UP000244855">
    <property type="component" value="Unassembled WGS sequence"/>
</dbReference>
<feature type="compositionally biased region" description="Basic and acidic residues" evidence="1">
    <location>
        <begin position="10"/>
        <end position="20"/>
    </location>
</feature>